<reference evidence="1" key="2">
    <citation type="submission" date="2025-09" db="UniProtKB">
        <authorList>
            <consortium name="Ensembl"/>
        </authorList>
    </citation>
    <scope>IDENTIFICATION</scope>
</reference>
<keyword evidence="2" id="KW-1185">Reference proteome</keyword>
<reference evidence="1" key="1">
    <citation type="submission" date="2025-08" db="UniProtKB">
        <authorList>
            <consortium name="Ensembl"/>
        </authorList>
    </citation>
    <scope>IDENTIFICATION</scope>
</reference>
<accession>A0A8B9FY57</accession>
<dbReference type="Ensembl" id="ENSACOT00000015736.1">
    <property type="protein sequence ID" value="ENSACOP00000015195.1"/>
    <property type="gene ID" value="ENSACOG00000010603.1"/>
</dbReference>
<dbReference type="Proteomes" id="UP000694522">
    <property type="component" value="Unplaced"/>
</dbReference>
<name>A0A8B9FY57_9PSIT</name>
<dbReference type="AlphaFoldDB" id="A0A8B9FY57"/>
<sequence>MCSFRSGYSDRSRFCLIPWNNVLWNVAAPAANTVLRTGSTIYCISLKLQEVKGLATDGDVFAAQLLVSALLRTSLMSTSNQGACIYTGSQT</sequence>
<proteinExistence type="predicted"/>
<protein>
    <submittedName>
        <fullName evidence="1">Uncharacterized protein</fullName>
    </submittedName>
</protein>
<evidence type="ECO:0000313" key="1">
    <source>
        <dbReference type="Ensembl" id="ENSACOP00000015195.1"/>
    </source>
</evidence>
<evidence type="ECO:0000313" key="2">
    <source>
        <dbReference type="Proteomes" id="UP000694522"/>
    </source>
</evidence>
<organism evidence="1 2">
    <name type="scientific">Amazona collaria</name>
    <name type="common">yellow-billed parrot</name>
    <dbReference type="NCBI Taxonomy" id="241587"/>
    <lineage>
        <taxon>Eukaryota</taxon>
        <taxon>Metazoa</taxon>
        <taxon>Chordata</taxon>
        <taxon>Craniata</taxon>
        <taxon>Vertebrata</taxon>
        <taxon>Euteleostomi</taxon>
        <taxon>Archelosauria</taxon>
        <taxon>Archosauria</taxon>
        <taxon>Dinosauria</taxon>
        <taxon>Saurischia</taxon>
        <taxon>Theropoda</taxon>
        <taxon>Coelurosauria</taxon>
        <taxon>Aves</taxon>
        <taxon>Neognathae</taxon>
        <taxon>Neoaves</taxon>
        <taxon>Telluraves</taxon>
        <taxon>Australaves</taxon>
        <taxon>Psittaciformes</taxon>
        <taxon>Psittacidae</taxon>
        <taxon>Amazona</taxon>
    </lineage>
</organism>